<organism evidence="3 4">
    <name type="scientific">Monodelphis domestica</name>
    <name type="common">Gray short-tailed opossum</name>
    <dbReference type="NCBI Taxonomy" id="13616"/>
    <lineage>
        <taxon>Eukaryota</taxon>
        <taxon>Metazoa</taxon>
        <taxon>Chordata</taxon>
        <taxon>Craniata</taxon>
        <taxon>Vertebrata</taxon>
        <taxon>Euteleostomi</taxon>
        <taxon>Mammalia</taxon>
        <taxon>Metatheria</taxon>
        <taxon>Didelphimorphia</taxon>
        <taxon>Didelphidae</taxon>
        <taxon>Monodelphis</taxon>
    </lineage>
</organism>
<feature type="coiled-coil region" evidence="1">
    <location>
        <begin position="5"/>
        <end position="60"/>
    </location>
</feature>
<dbReference type="Pfam" id="PF02994">
    <property type="entry name" value="Transposase_22"/>
    <property type="match status" value="1"/>
</dbReference>
<dbReference type="Proteomes" id="UP000002280">
    <property type="component" value="Chromosome 8"/>
</dbReference>
<dbReference type="InterPro" id="IPR004244">
    <property type="entry name" value="Transposase_22"/>
</dbReference>
<dbReference type="OMA" id="QFRYQGA"/>
<dbReference type="Ensembl" id="ENSMODT00000080899.1">
    <property type="protein sequence ID" value="ENSMODP00000052657.1"/>
    <property type="gene ID" value="ENSMODG00000042490.1"/>
</dbReference>
<reference evidence="3" key="3">
    <citation type="submission" date="2025-09" db="UniProtKB">
        <authorList>
            <consortium name="Ensembl"/>
        </authorList>
    </citation>
    <scope>IDENTIFICATION</scope>
</reference>
<dbReference type="Gene3D" id="3.30.250.20">
    <property type="entry name" value="L1 transposable element, C-terminal domain"/>
    <property type="match status" value="1"/>
</dbReference>
<name>A0A5F8GYP9_MONDO</name>
<keyword evidence="1" id="KW-0175">Coiled coil</keyword>
<dbReference type="GO" id="GO:1990904">
    <property type="term" value="C:ribonucleoprotein complex"/>
    <property type="evidence" value="ECO:0000318"/>
    <property type="project" value="GO_Central"/>
</dbReference>
<reference evidence="3 4" key="1">
    <citation type="journal article" date="2007" name="Nature">
        <title>Genome of the marsupial Monodelphis domestica reveals innovation in non-coding sequences.</title>
        <authorList>
            <person name="Mikkelsen T.S."/>
            <person name="Wakefield M.J."/>
            <person name="Aken B."/>
            <person name="Amemiya C.T."/>
            <person name="Chang J.L."/>
            <person name="Duke S."/>
            <person name="Garber M."/>
            <person name="Gentles A.J."/>
            <person name="Goodstadt L."/>
            <person name="Heger A."/>
            <person name="Jurka J."/>
            <person name="Kamal M."/>
            <person name="Mauceli E."/>
            <person name="Searle S.M."/>
            <person name="Sharpe T."/>
            <person name="Baker M.L."/>
            <person name="Batzer M.A."/>
            <person name="Benos P.V."/>
            <person name="Belov K."/>
            <person name="Clamp M."/>
            <person name="Cook A."/>
            <person name="Cuff J."/>
            <person name="Das R."/>
            <person name="Davidow L."/>
            <person name="Deakin J.E."/>
            <person name="Fazzari M.J."/>
            <person name="Glass J.L."/>
            <person name="Grabherr M."/>
            <person name="Greally J.M."/>
            <person name="Gu W."/>
            <person name="Hore T.A."/>
            <person name="Huttley G.A."/>
            <person name="Kleber M."/>
            <person name="Jirtle R.L."/>
            <person name="Koina E."/>
            <person name="Lee J.T."/>
            <person name="Mahony S."/>
            <person name="Marra M.A."/>
            <person name="Miller R.D."/>
            <person name="Nicholls R.D."/>
            <person name="Oda M."/>
            <person name="Papenfuss A.T."/>
            <person name="Parra Z.E."/>
            <person name="Pollock D.D."/>
            <person name="Ray D.A."/>
            <person name="Schein J.E."/>
            <person name="Speed T.P."/>
            <person name="Thompson K."/>
            <person name="VandeBerg J.L."/>
            <person name="Wade C.M."/>
            <person name="Walker J.A."/>
            <person name="Waters P.D."/>
            <person name="Webber C."/>
            <person name="Weidman J.R."/>
            <person name="Xie X."/>
            <person name="Zody M.C."/>
            <person name="Baldwin J."/>
            <person name="Abdouelleil A."/>
            <person name="Abdulkadir J."/>
            <person name="Abebe A."/>
            <person name="Abera B."/>
            <person name="Abreu J."/>
            <person name="Acer S.C."/>
            <person name="Aftuck L."/>
            <person name="Alexander A."/>
            <person name="An P."/>
            <person name="Anderson E."/>
            <person name="Anderson S."/>
            <person name="Arachi H."/>
            <person name="Azer M."/>
            <person name="Bachantsang P."/>
            <person name="Barry A."/>
            <person name="Bayul T."/>
            <person name="Berlin A."/>
            <person name="Bessette D."/>
            <person name="Bloom T."/>
            <person name="Bloom T."/>
            <person name="Boguslavskiy L."/>
            <person name="Bonnet C."/>
            <person name="Boukhgalter B."/>
            <person name="Bourzgui I."/>
            <person name="Brown A."/>
            <person name="Cahill P."/>
            <person name="Channer S."/>
            <person name="Cheshatsang Y."/>
            <person name="Chuda L."/>
            <person name="Citroen M."/>
            <person name="Collymore A."/>
            <person name="Cooke P."/>
            <person name="Costello M."/>
            <person name="D'Aco K."/>
            <person name="Daza R."/>
            <person name="De Haan G."/>
            <person name="DeGray S."/>
            <person name="DeMaso C."/>
            <person name="Dhargay N."/>
            <person name="Dooley K."/>
            <person name="Dooley E."/>
            <person name="Doricent M."/>
            <person name="Dorje P."/>
            <person name="Dorjee K."/>
            <person name="Dupes A."/>
            <person name="Elong R."/>
            <person name="Falk J."/>
            <person name="Farina A."/>
            <person name="Faro S."/>
            <person name="Ferguson D."/>
            <person name="Fisher S."/>
            <person name="Foley C.D."/>
            <person name="Franke A."/>
            <person name="Friedrich D."/>
            <person name="Gadbois L."/>
            <person name="Gearin G."/>
            <person name="Gearin C.R."/>
            <person name="Giannoukos G."/>
            <person name="Goode T."/>
            <person name="Graham J."/>
            <person name="Grandbois E."/>
            <person name="Grewal S."/>
            <person name="Gyaltsen K."/>
            <person name="Hafez N."/>
            <person name="Hagos B."/>
            <person name="Hall J."/>
            <person name="Henson C."/>
            <person name="Hollinger A."/>
            <person name="Honan T."/>
            <person name="Huard M.D."/>
            <person name="Hughes L."/>
            <person name="Hurhula B."/>
            <person name="Husby M.E."/>
            <person name="Kamat A."/>
            <person name="Kanga B."/>
            <person name="Kashin S."/>
            <person name="Khazanovich D."/>
            <person name="Kisner P."/>
            <person name="Lance K."/>
            <person name="Lara M."/>
            <person name="Lee W."/>
            <person name="Lennon N."/>
            <person name="Letendre F."/>
            <person name="LeVine R."/>
            <person name="Lipovsky A."/>
            <person name="Liu X."/>
            <person name="Liu J."/>
            <person name="Liu S."/>
            <person name="Lokyitsang T."/>
            <person name="Lokyitsang Y."/>
            <person name="Lubonja R."/>
            <person name="Lui A."/>
            <person name="MacDonald P."/>
            <person name="Magnisalis V."/>
            <person name="Maru K."/>
            <person name="Matthews C."/>
            <person name="McCusker W."/>
            <person name="McDonough S."/>
            <person name="Mehta T."/>
            <person name="Meldrim J."/>
            <person name="Meneus L."/>
            <person name="Mihai O."/>
            <person name="Mihalev A."/>
            <person name="Mihova T."/>
            <person name="Mittelman R."/>
            <person name="Mlenga V."/>
            <person name="Montmayeur A."/>
            <person name="Mulrain L."/>
            <person name="Navidi A."/>
            <person name="Naylor J."/>
            <person name="Negash T."/>
            <person name="Nguyen T."/>
            <person name="Nguyen N."/>
            <person name="Nicol R."/>
            <person name="Norbu C."/>
            <person name="Norbu N."/>
            <person name="Novod N."/>
            <person name="O'Neill B."/>
            <person name="Osman S."/>
            <person name="Markiewicz E."/>
            <person name="Oyono O.L."/>
            <person name="Patti C."/>
            <person name="Phunkhang P."/>
            <person name="Pierre F."/>
            <person name="Priest M."/>
            <person name="Raghuraman S."/>
            <person name="Rege F."/>
            <person name="Reyes R."/>
            <person name="Rise C."/>
            <person name="Rogov P."/>
            <person name="Ross K."/>
            <person name="Ryan E."/>
            <person name="Settipalli S."/>
            <person name="Shea T."/>
            <person name="Sherpa N."/>
            <person name="Shi L."/>
            <person name="Shih D."/>
            <person name="Sparrow T."/>
            <person name="Spaulding J."/>
            <person name="Stalker J."/>
            <person name="Stange-Thomann N."/>
            <person name="Stavropoulos S."/>
            <person name="Stone C."/>
            <person name="Strader C."/>
            <person name="Tesfaye S."/>
            <person name="Thomson T."/>
            <person name="Thoulutsang Y."/>
            <person name="Thoulutsang D."/>
            <person name="Topham K."/>
            <person name="Topping I."/>
            <person name="Tsamla T."/>
            <person name="Vassiliev H."/>
            <person name="Vo A."/>
            <person name="Wangchuk T."/>
            <person name="Wangdi T."/>
            <person name="Weiand M."/>
            <person name="Wilkinson J."/>
            <person name="Wilson A."/>
            <person name="Yadav S."/>
            <person name="Young G."/>
            <person name="Yu Q."/>
            <person name="Zembek L."/>
            <person name="Zhong D."/>
            <person name="Zimmer A."/>
            <person name="Zwirko Z."/>
            <person name="Jaffe D.B."/>
            <person name="Alvarez P."/>
            <person name="Brockman W."/>
            <person name="Butler J."/>
            <person name="Chin C."/>
            <person name="Gnerre S."/>
            <person name="MacCallum I."/>
            <person name="Graves J.A."/>
            <person name="Ponting C.P."/>
            <person name="Breen M."/>
            <person name="Samollow P.B."/>
            <person name="Lander E.S."/>
            <person name="Lindblad-Toh K."/>
        </authorList>
    </citation>
    <scope>NUCLEOTIDE SEQUENCE [LARGE SCALE GENOMIC DNA]</scope>
</reference>
<dbReference type="GeneTree" id="ENSGT01050000244818"/>
<dbReference type="Bgee" id="ENSMODG00000042490">
    <property type="expression patterns" value="Expressed in skeleton of lower jaw and 3 other cell types or tissues"/>
</dbReference>
<evidence type="ECO:0000259" key="2">
    <source>
        <dbReference type="Pfam" id="PF02994"/>
    </source>
</evidence>
<evidence type="ECO:0000313" key="3">
    <source>
        <dbReference type="Ensembl" id="ENSMODP00000052657.1"/>
    </source>
</evidence>
<keyword evidence="4" id="KW-1185">Reference proteome</keyword>
<dbReference type="InParanoid" id="A0A5F8GYP9"/>
<protein>
    <recommendedName>
        <fullName evidence="2">L1 transposable element RRM domain-containing protein</fullName>
    </recommendedName>
</protein>
<dbReference type="AlphaFoldDB" id="A0A5F8GYP9"/>
<dbReference type="InterPro" id="IPR043636">
    <property type="entry name" value="L1_RRM_dom"/>
</dbReference>
<dbReference type="PANTHER" id="PTHR11505">
    <property type="entry name" value="L1 TRANSPOSABLE ELEMENT-RELATED"/>
    <property type="match status" value="1"/>
</dbReference>
<feature type="domain" description="L1 transposable element RRM" evidence="2">
    <location>
        <begin position="63"/>
        <end position="159"/>
    </location>
</feature>
<dbReference type="FunFam" id="3.30.70.1820:FF:000001">
    <property type="entry name" value="Uncharacterized protein"/>
    <property type="match status" value="1"/>
</dbReference>
<sequence length="225" mass="26388">MKSRIEQTEKENQSLKTRIRQLEANDLTKQQELIKQSQKTDKIEENIKYLTEKMMDQENRAQRDNLRIIGLSENPEINRNFDIILQEIIQENCPDVLEQGGKIHIERVHRTHSSLNPQKTTPRNVIANSKSFQAKEKILQEAKKGQFRYQGAPIRITQDLTVSTPKDCKAWNMIFRKARELGLQSRITYPSKTDYVLPGKVWAFNKIEDFQVFVKKRPDSLISKH</sequence>
<accession>A0A5F8GYP9</accession>
<dbReference type="FunFam" id="3.30.250.20:FF:000007">
    <property type="entry name" value="Uncharacterized protein"/>
    <property type="match status" value="1"/>
</dbReference>
<dbReference type="GO" id="GO:0032197">
    <property type="term" value="P:retrotransposition"/>
    <property type="evidence" value="ECO:0000318"/>
    <property type="project" value="GO_Central"/>
</dbReference>
<evidence type="ECO:0000256" key="1">
    <source>
        <dbReference type="SAM" id="Coils"/>
    </source>
</evidence>
<dbReference type="GO" id="GO:0003727">
    <property type="term" value="F:single-stranded RNA binding"/>
    <property type="evidence" value="ECO:0000318"/>
    <property type="project" value="GO_Central"/>
</dbReference>
<dbReference type="InterPro" id="IPR042566">
    <property type="entry name" value="L1_C"/>
</dbReference>
<dbReference type="Gene3D" id="3.30.70.1820">
    <property type="entry name" value="L1 transposable element, RRM domain"/>
    <property type="match status" value="1"/>
</dbReference>
<evidence type="ECO:0000313" key="4">
    <source>
        <dbReference type="Proteomes" id="UP000002280"/>
    </source>
</evidence>
<reference evidence="3" key="2">
    <citation type="submission" date="2025-08" db="UniProtKB">
        <authorList>
            <consortium name="Ensembl"/>
        </authorList>
    </citation>
    <scope>IDENTIFICATION</scope>
</reference>
<proteinExistence type="predicted"/>